<proteinExistence type="predicted"/>
<gene>
    <name evidence="1" type="ORF">VMF7928_04491</name>
</gene>
<dbReference type="RefSeq" id="WP_237364171.1">
    <property type="nucleotide sequence ID" value="NZ_CAKLDM010000005.1"/>
</dbReference>
<comment type="caution">
    <text evidence="1">The sequence shown here is derived from an EMBL/GenBank/DDBJ whole genome shotgun (WGS) entry which is preliminary data.</text>
</comment>
<organism evidence="1 2">
    <name type="scientific">Vibrio marisflavi CECT 7928</name>
    <dbReference type="NCBI Taxonomy" id="634439"/>
    <lineage>
        <taxon>Bacteria</taxon>
        <taxon>Pseudomonadati</taxon>
        <taxon>Pseudomonadota</taxon>
        <taxon>Gammaproteobacteria</taxon>
        <taxon>Vibrionales</taxon>
        <taxon>Vibrionaceae</taxon>
        <taxon>Vibrio</taxon>
    </lineage>
</organism>
<accession>A0ABM9A9R6</accession>
<keyword evidence="2" id="KW-1185">Reference proteome</keyword>
<sequence>MSKVSSQFKRCHFSNEFSEIKTKIHPEYIFSCLKGINDGCNPFIIYRTINGGIEEIHHSDSFDDSSLNKLVELILSESVITDKLLVAGAHTVVDLSNRLDIGEEPIVSLEFSLKLIEALRSKANINADFMIPLNDFFMEHDPTTTSGSADNRYRQEAVVDYILPTKAEDLVIKHLKETGVEIKPFYCSEKGMADRFNRYIKNKKKNSELFTCSDNGSNWYMNVHGQKIAVTENYKPNCVAGNAATERATRYNITPNKQFDHYTSRIGIYPRCSMRNVLNGYLVACQAYDNFDMPGYFVFFGGSCA</sequence>
<evidence type="ECO:0000313" key="2">
    <source>
        <dbReference type="Proteomes" id="UP000838748"/>
    </source>
</evidence>
<evidence type="ECO:0000313" key="1">
    <source>
        <dbReference type="EMBL" id="CAH0543245.1"/>
    </source>
</evidence>
<name>A0ABM9A9R6_9VIBR</name>
<reference evidence="1" key="1">
    <citation type="submission" date="2021-11" db="EMBL/GenBank/DDBJ databases">
        <authorList>
            <person name="Rodrigo-Torres L."/>
            <person name="Arahal R. D."/>
            <person name="Lucena T."/>
        </authorList>
    </citation>
    <scope>NUCLEOTIDE SEQUENCE</scope>
    <source>
        <strain evidence="1">CECT 7928</strain>
    </source>
</reference>
<dbReference type="Proteomes" id="UP000838748">
    <property type="component" value="Unassembled WGS sequence"/>
</dbReference>
<dbReference type="EMBL" id="CAKLDM010000005">
    <property type="protein sequence ID" value="CAH0543245.1"/>
    <property type="molecule type" value="Genomic_DNA"/>
</dbReference>
<protein>
    <submittedName>
        <fullName evidence="1">Uncharacterized protein</fullName>
    </submittedName>
</protein>